<feature type="compositionally biased region" description="Basic and acidic residues" evidence="1">
    <location>
        <begin position="687"/>
        <end position="698"/>
    </location>
</feature>
<organism evidence="3 4">
    <name type="scientific">Cyclostephanos tholiformis</name>
    <dbReference type="NCBI Taxonomy" id="382380"/>
    <lineage>
        <taxon>Eukaryota</taxon>
        <taxon>Sar</taxon>
        <taxon>Stramenopiles</taxon>
        <taxon>Ochrophyta</taxon>
        <taxon>Bacillariophyta</taxon>
        <taxon>Coscinodiscophyceae</taxon>
        <taxon>Thalassiosirophycidae</taxon>
        <taxon>Stephanodiscales</taxon>
        <taxon>Stephanodiscaceae</taxon>
        <taxon>Cyclostephanos</taxon>
    </lineage>
</organism>
<feature type="region of interest" description="Disordered" evidence="1">
    <location>
        <begin position="1"/>
        <end position="54"/>
    </location>
</feature>
<feature type="region of interest" description="Disordered" evidence="1">
    <location>
        <begin position="129"/>
        <end position="150"/>
    </location>
</feature>
<dbReference type="InterPro" id="IPR001202">
    <property type="entry name" value="WW_dom"/>
</dbReference>
<feature type="compositionally biased region" description="Basic and acidic residues" evidence="1">
    <location>
        <begin position="612"/>
        <end position="635"/>
    </location>
</feature>
<feature type="compositionally biased region" description="Basic and acidic residues" evidence="1">
    <location>
        <begin position="760"/>
        <end position="787"/>
    </location>
</feature>
<feature type="compositionally biased region" description="Low complexity" evidence="1">
    <location>
        <begin position="699"/>
        <end position="712"/>
    </location>
</feature>
<evidence type="ECO:0000259" key="2">
    <source>
        <dbReference type="PROSITE" id="PS50020"/>
    </source>
</evidence>
<comment type="caution">
    <text evidence="3">The sequence shown here is derived from an EMBL/GenBank/DDBJ whole genome shotgun (WGS) entry which is preliminary data.</text>
</comment>
<reference evidence="3 4" key="1">
    <citation type="submission" date="2024-10" db="EMBL/GenBank/DDBJ databases">
        <title>Updated reference genomes for cyclostephanoid diatoms.</title>
        <authorList>
            <person name="Roberts W.R."/>
            <person name="Alverson A.J."/>
        </authorList>
    </citation>
    <scope>NUCLEOTIDE SEQUENCE [LARGE SCALE GENOMIC DNA]</scope>
    <source>
        <strain evidence="3 4">AJA228-03</strain>
    </source>
</reference>
<feature type="compositionally biased region" description="Polar residues" evidence="1">
    <location>
        <begin position="638"/>
        <end position="648"/>
    </location>
</feature>
<evidence type="ECO:0000256" key="1">
    <source>
        <dbReference type="SAM" id="MobiDB-lite"/>
    </source>
</evidence>
<evidence type="ECO:0000313" key="4">
    <source>
        <dbReference type="Proteomes" id="UP001530377"/>
    </source>
</evidence>
<evidence type="ECO:0000313" key="3">
    <source>
        <dbReference type="EMBL" id="KAL3823239.1"/>
    </source>
</evidence>
<proteinExistence type="predicted"/>
<accession>A0ABD3SFA6</accession>
<feature type="compositionally biased region" description="Polar residues" evidence="1">
    <location>
        <begin position="788"/>
        <end position="809"/>
    </location>
</feature>
<feature type="compositionally biased region" description="Polar residues" evidence="1">
    <location>
        <begin position="14"/>
        <end position="28"/>
    </location>
</feature>
<protein>
    <recommendedName>
        <fullName evidence="2">WW domain-containing protein</fullName>
    </recommendedName>
</protein>
<feature type="region of interest" description="Disordered" evidence="1">
    <location>
        <begin position="592"/>
        <end position="811"/>
    </location>
</feature>
<feature type="domain" description="WW" evidence="2">
    <location>
        <begin position="903"/>
        <end position="932"/>
    </location>
</feature>
<dbReference type="AlphaFoldDB" id="A0ABD3SFA6"/>
<dbReference type="EMBL" id="JALLPB020000042">
    <property type="protein sequence ID" value="KAL3823239.1"/>
    <property type="molecule type" value="Genomic_DNA"/>
</dbReference>
<name>A0ABD3SFA6_9STRA</name>
<feature type="compositionally biased region" description="Polar residues" evidence="1">
    <location>
        <begin position="37"/>
        <end position="51"/>
    </location>
</feature>
<feature type="region of interest" description="Disordered" evidence="1">
    <location>
        <begin position="272"/>
        <end position="314"/>
    </location>
</feature>
<feature type="compositionally biased region" description="Basic and acidic residues" evidence="1">
    <location>
        <begin position="649"/>
        <end position="662"/>
    </location>
</feature>
<dbReference type="Proteomes" id="UP001530377">
    <property type="component" value="Unassembled WGS sequence"/>
</dbReference>
<dbReference type="PROSITE" id="PS50020">
    <property type="entry name" value="WW_DOMAIN_2"/>
    <property type="match status" value="1"/>
</dbReference>
<keyword evidence="4" id="KW-1185">Reference proteome</keyword>
<feature type="compositionally biased region" description="Basic and acidic residues" evidence="1">
    <location>
        <begin position="1"/>
        <end position="13"/>
    </location>
</feature>
<gene>
    <name evidence="3" type="ORF">ACHAXA_011084</name>
</gene>
<sequence>MIDDRQKQEDHQMRNNMFSNQQSGTRGSDNGGDHQIRNNMFSNQKSGTRGNDSGGGIAKRVITSILEASGFVCGSLKDTIQEKLADNEIDMKWVEGELHSMKKNLGHTMEKPREQILNYADKACRHIAEPTPPSSPVSDVMGGNSSDDKTLEDTITSVSLENITRTSTAEFDDDASLVSEAMTTETPPKKLSRFAQVVVDEKKRENEKKMREKAAADAAMAQRAAGGGVVVIGLCLSRKNSILGHPDTVTRQTAFDFNELQDRNYEYVSSTDESGWLAGGGERGDPYLSGVRHQPERSGSPLSSKSDCSDGEKVTSNVAGHKIAAPDRVHIPIIQINAADSVVIDQIVAALANGEIFIPEVSILPETLTVNSTSPPDLVVRFECEKHDDTPPEEWPNWGLEFLHNQLYDFFAPLGAHWSKRPFQITLARKVRWMTVKHMNKYFARSEQVINSWREKGPQYLQPPYSDDSSRGVILEEITRPHGIYLIRNGVPTNYFAPNFHPPYSTKLRRSLIRNVINKSWDTTHRDWLSKPLPSLRGPVQLLTSVMGCSNPDYSSPVEDKANAHNLGAFHMRPDFDLIVASRDVTRLAESLEQDEVHSNSKRSKMSTHACPGEKRQDKDFQRPLYVDKGKEFDTRPIASTVSIPSEESQSRPRLDSSDTLKETTTADASYTHTNTGENSVWSGEFCQEKSSQDDSEKSMSSLGRTSSTGSSKEVSYPDSSITENELERITRHGQHRRQPMTEMQTVDACEQPSTVLNDGKSDKYAKTKTKRTEMRDRRQDENEERNTPTARTTPNSRRSYSPQMSPSCESMAYSLDSNQSLLRQSFAAANINDGGGSVMTSGTENQSLLSYVTRSTMVHSRYQEDGGENVHSHNGDGDDISLSLLESRSSVVPDDDELFRIGWAKALDANTGVYYYFTLDRTKTVWENPLATSP</sequence>
<feature type="compositionally biased region" description="Polar residues" evidence="1">
    <location>
        <begin position="663"/>
        <end position="682"/>
    </location>
</feature>